<comment type="caution">
    <text evidence="2">The sequence shown here is derived from an EMBL/GenBank/DDBJ whole genome shotgun (WGS) entry which is preliminary data.</text>
</comment>
<dbReference type="Proteomes" id="UP000468901">
    <property type="component" value="Unassembled WGS sequence"/>
</dbReference>
<keyword evidence="3" id="KW-1185">Reference proteome</keyword>
<reference evidence="2 3" key="1">
    <citation type="submission" date="2019-09" db="EMBL/GenBank/DDBJ databases">
        <title>Parvibaculum sedimenti sp. nov., isolated from sediment.</title>
        <authorList>
            <person name="Wang Y."/>
        </authorList>
    </citation>
    <scope>NUCLEOTIDE SEQUENCE [LARGE SCALE GENOMIC DNA]</scope>
    <source>
        <strain evidence="2 3">HXT-9</strain>
    </source>
</reference>
<accession>A0A6N6VHF8</accession>
<dbReference type="RefSeq" id="WP_152216197.1">
    <property type="nucleotide sequence ID" value="NZ_JBAQYD010000001.1"/>
</dbReference>
<sequence length="141" mass="16262">MNWSRHGFEINTDKTKLDRDSILRMLRATYWASEVPAEELWESILNSRSYGLYSPDGEQAGFARMVTDMTRFAWFSDVYVLPVHRGRGLGKWLVETVVNDPALARISRIILSTRDAHALYERMGFSLIAGEEADKMMMLVR</sequence>
<dbReference type="Gene3D" id="3.40.630.30">
    <property type="match status" value="1"/>
</dbReference>
<keyword evidence="2" id="KW-0808">Transferase</keyword>
<protein>
    <submittedName>
        <fullName evidence="2">GNAT family N-acetyltransferase</fullName>
    </submittedName>
</protein>
<dbReference type="PROSITE" id="PS51186">
    <property type="entry name" value="GNAT"/>
    <property type="match status" value="1"/>
</dbReference>
<dbReference type="GO" id="GO:0016747">
    <property type="term" value="F:acyltransferase activity, transferring groups other than amino-acyl groups"/>
    <property type="evidence" value="ECO:0007669"/>
    <property type="project" value="InterPro"/>
</dbReference>
<dbReference type="PANTHER" id="PTHR43233:SF1">
    <property type="entry name" value="FAMILY N-ACETYLTRANSFERASE, PUTATIVE (AFU_ORTHOLOGUE AFUA_6G03350)-RELATED"/>
    <property type="match status" value="1"/>
</dbReference>
<dbReference type="SUPFAM" id="SSF55729">
    <property type="entry name" value="Acyl-CoA N-acyltransferases (Nat)"/>
    <property type="match status" value="1"/>
</dbReference>
<evidence type="ECO:0000313" key="3">
    <source>
        <dbReference type="Proteomes" id="UP000468901"/>
    </source>
</evidence>
<dbReference type="InterPro" id="IPR053144">
    <property type="entry name" value="Acetyltransferase_Butenolide"/>
</dbReference>
<dbReference type="CDD" id="cd04301">
    <property type="entry name" value="NAT_SF"/>
    <property type="match status" value="1"/>
</dbReference>
<dbReference type="AlphaFoldDB" id="A0A6N6VHF8"/>
<feature type="domain" description="N-acetyltransferase" evidence="1">
    <location>
        <begin position="8"/>
        <end position="141"/>
    </location>
</feature>
<organism evidence="2 3">
    <name type="scientific">Parvibaculum sedimenti</name>
    <dbReference type="NCBI Taxonomy" id="2608632"/>
    <lineage>
        <taxon>Bacteria</taxon>
        <taxon>Pseudomonadati</taxon>
        <taxon>Pseudomonadota</taxon>
        <taxon>Alphaproteobacteria</taxon>
        <taxon>Hyphomicrobiales</taxon>
        <taxon>Parvibaculaceae</taxon>
        <taxon>Parvibaculum</taxon>
    </lineage>
</organism>
<dbReference type="InterPro" id="IPR016181">
    <property type="entry name" value="Acyl_CoA_acyltransferase"/>
</dbReference>
<dbReference type="PANTHER" id="PTHR43233">
    <property type="entry name" value="FAMILY N-ACETYLTRANSFERASE, PUTATIVE (AFU_ORTHOLOGUE AFUA_6G03350)-RELATED"/>
    <property type="match status" value="1"/>
</dbReference>
<evidence type="ECO:0000313" key="2">
    <source>
        <dbReference type="EMBL" id="KAB7739816.1"/>
    </source>
</evidence>
<evidence type="ECO:0000259" key="1">
    <source>
        <dbReference type="PROSITE" id="PS51186"/>
    </source>
</evidence>
<dbReference type="EMBL" id="WESC01000008">
    <property type="protein sequence ID" value="KAB7739816.1"/>
    <property type="molecule type" value="Genomic_DNA"/>
</dbReference>
<name>A0A6N6VHF8_9HYPH</name>
<proteinExistence type="predicted"/>
<dbReference type="Pfam" id="PF13508">
    <property type="entry name" value="Acetyltransf_7"/>
    <property type="match status" value="1"/>
</dbReference>
<dbReference type="InterPro" id="IPR000182">
    <property type="entry name" value="GNAT_dom"/>
</dbReference>
<gene>
    <name evidence="2" type="ORF">F2P47_09875</name>
</gene>